<dbReference type="EMBL" id="JASBWS010000080">
    <property type="protein sequence ID" value="KAJ9099718.1"/>
    <property type="molecule type" value="Genomic_DNA"/>
</dbReference>
<accession>A0ACC2VKP0</accession>
<gene>
    <name evidence="1" type="ORF">QFC20_005596</name>
</gene>
<proteinExistence type="predicted"/>
<comment type="caution">
    <text evidence="1">The sequence shown here is derived from an EMBL/GenBank/DDBJ whole genome shotgun (WGS) entry which is preliminary data.</text>
</comment>
<sequence>MSDNEQQGSAPPPEVKPEQSQYRAVSQGNDALDRGLTFTFYGNEVFFKIKRTTKLNKLKNAYADRVGKQVNSIRFFYDGRRVQDEDTPESLELEDGDAIEVQLEQVGGAQ</sequence>
<evidence type="ECO:0000313" key="1">
    <source>
        <dbReference type="EMBL" id="KAJ9099718.1"/>
    </source>
</evidence>
<protein>
    <submittedName>
        <fullName evidence="1">Uncharacterized protein</fullName>
    </submittedName>
</protein>
<reference evidence="1" key="1">
    <citation type="submission" date="2023-04" db="EMBL/GenBank/DDBJ databases">
        <title>Draft Genome sequencing of Naganishia species isolated from polar environments using Oxford Nanopore Technology.</title>
        <authorList>
            <person name="Leo P."/>
            <person name="Venkateswaran K."/>
        </authorList>
    </citation>
    <scope>NUCLEOTIDE SEQUENCE</scope>
    <source>
        <strain evidence="1">MNA-CCFEE 5262</strain>
    </source>
</reference>
<keyword evidence="2" id="KW-1185">Reference proteome</keyword>
<dbReference type="Proteomes" id="UP001230649">
    <property type="component" value="Unassembled WGS sequence"/>
</dbReference>
<name>A0ACC2VKP0_9TREE</name>
<evidence type="ECO:0000313" key="2">
    <source>
        <dbReference type="Proteomes" id="UP001230649"/>
    </source>
</evidence>
<organism evidence="1 2">
    <name type="scientific">Naganishia adeliensis</name>
    <dbReference type="NCBI Taxonomy" id="92952"/>
    <lineage>
        <taxon>Eukaryota</taxon>
        <taxon>Fungi</taxon>
        <taxon>Dikarya</taxon>
        <taxon>Basidiomycota</taxon>
        <taxon>Agaricomycotina</taxon>
        <taxon>Tremellomycetes</taxon>
        <taxon>Filobasidiales</taxon>
        <taxon>Filobasidiaceae</taxon>
        <taxon>Naganishia</taxon>
    </lineage>
</organism>